<evidence type="ECO:0000256" key="1">
    <source>
        <dbReference type="ARBA" id="ARBA00008791"/>
    </source>
</evidence>
<evidence type="ECO:0000259" key="2">
    <source>
        <dbReference type="Pfam" id="PF00582"/>
    </source>
</evidence>
<dbReference type="InterPro" id="IPR006016">
    <property type="entry name" value="UspA"/>
</dbReference>
<dbReference type="AlphaFoldDB" id="A0A371B5S3"/>
<dbReference type="RefSeq" id="WP_115549895.1">
    <property type="nucleotide sequence ID" value="NZ_QRGP01000002.1"/>
</dbReference>
<dbReference type="PANTHER" id="PTHR46268:SF6">
    <property type="entry name" value="UNIVERSAL STRESS PROTEIN UP12"/>
    <property type="match status" value="1"/>
</dbReference>
<accession>A0A371B5S3</accession>
<dbReference type="Pfam" id="PF00582">
    <property type="entry name" value="Usp"/>
    <property type="match status" value="2"/>
</dbReference>
<evidence type="ECO:0000313" key="3">
    <source>
        <dbReference type="EMBL" id="RDV02793.1"/>
    </source>
</evidence>
<gene>
    <name evidence="3" type="ORF">DXH95_12720</name>
</gene>
<dbReference type="PANTHER" id="PTHR46268">
    <property type="entry name" value="STRESS RESPONSE PROTEIN NHAX"/>
    <property type="match status" value="1"/>
</dbReference>
<dbReference type="EMBL" id="QRGP01000002">
    <property type="protein sequence ID" value="RDV02793.1"/>
    <property type="molecule type" value="Genomic_DNA"/>
</dbReference>
<feature type="domain" description="UspA" evidence="2">
    <location>
        <begin position="154"/>
        <end position="269"/>
    </location>
</feature>
<evidence type="ECO:0000313" key="4">
    <source>
        <dbReference type="Proteomes" id="UP000263833"/>
    </source>
</evidence>
<dbReference type="SUPFAM" id="SSF52402">
    <property type="entry name" value="Adenine nucleotide alpha hydrolases-like"/>
    <property type="match status" value="2"/>
</dbReference>
<dbReference type="CDD" id="cd00293">
    <property type="entry name" value="USP-like"/>
    <property type="match status" value="2"/>
</dbReference>
<reference evidence="4" key="1">
    <citation type="submission" date="2018-08" db="EMBL/GenBank/DDBJ databases">
        <authorList>
            <person name="Kim S.-J."/>
            <person name="Jung G.-Y."/>
        </authorList>
    </citation>
    <scope>NUCLEOTIDE SEQUENCE [LARGE SCALE GENOMIC DNA]</scope>
    <source>
        <strain evidence="4">GY_G</strain>
    </source>
</reference>
<comment type="similarity">
    <text evidence="1">Belongs to the universal stress protein A family.</text>
</comment>
<protein>
    <submittedName>
        <fullName evidence="3">Universal stress protein</fullName>
    </submittedName>
</protein>
<feature type="domain" description="UspA" evidence="2">
    <location>
        <begin position="19"/>
        <end position="142"/>
    </location>
</feature>
<dbReference type="Proteomes" id="UP000263833">
    <property type="component" value="Unassembled WGS sequence"/>
</dbReference>
<dbReference type="InterPro" id="IPR006015">
    <property type="entry name" value="Universal_stress_UspA"/>
</dbReference>
<organism evidence="3 4">
    <name type="scientific">Sphingorhabdus pulchriflava</name>
    <dbReference type="NCBI Taxonomy" id="2292257"/>
    <lineage>
        <taxon>Bacteria</taxon>
        <taxon>Pseudomonadati</taxon>
        <taxon>Pseudomonadota</taxon>
        <taxon>Alphaproteobacteria</taxon>
        <taxon>Sphingomonadales</taxon>
        <taxon>Sphingomonadaceae</taxon>
        <taxon>Sphingorhabdus</taxon>
    </lineage>
</organism>
<dbReference type="PRINTS" id="PR01438">
    <property type="entry name" value="UNVRSLSTRESS"/>
</dbReference>
<comment type="caution">
    <text evidence="3">The sequence shown here is derived from an EMBL/GenBank/DDBJ whole genome shotgun (WGS) entry which is preliminary data.</text>
</comment>
<proteinExistence type="inferred from homology"/>
<dbReference type="OrthoDB" id="9804721at2"/>
<name>A0A371B5S3_9SPHN</name>
<dbReference type="Gene3D" id="3.40.50.12370">
    <property type="match status" value="1"/>
</dbReference>
<sequence>MLKSVIVHIHDDSGLDGRVSAALDICRAHDAHLTCMHVTPYGAYATFDPAGGMFTSGVLIEELRKTQDALQKRIEERLSNEDVRWDWQAFDGDVAQTLVSASSLADLVVLGQAGPSKGDIAHPLPIVDAVVVHAGCPVLVVPTGCDRVDPTAPVVVGWNASEQAARAIRHALPTLQAASAVHLVSIGNGGEDFPQLGASEYLSRHGIATELHQLKPGVRDTDDVLHQFALDHGAGCILIGAYGHSRLRETLLGGVTRYLTMQSRIPLMLSR</sequence>
<keyword evidence="4" id="KW-1185">Reference proteome</keyword>